<protein>
    <recommendedName>
        <fullName evidence="16">DNA polymerase IV</fullName>
        <shortName evidence="16">Pol IV</shortName>
        <ecNumber evidence="16">2.7.7.7</ecNumber>
    </recommendedName>
</protein>
<evidence type="ECO:0000256" key="7">
    <source>
        <dbReference type="ARBA" id="ARBA00022705"/>
    </source>
</evidence>
<evidence type="ECO:0000256" key="15">
    <source>
        <dbReference type="ARBA" id="ARBA00049244"/>
    </source>
</evidence>
<evidence type="ECO:0000259" key="17">
    <source>
        <dbReference type="PROSITE" id="PS50173"/>
    </source>
</evidence>
<evidence type="ECO:0000256" key="14">
    <source>
        <dbReference type="ARBA" id="ARBA00025589"/>
    </source>
</evidence>
<evidence type="ECO:0000256" key="3">
    <source>
        <dbReference type="ARBA" id="ARBA00022457"/>
    </source>
</evidence>
<keyword evidence="11 16" id="KW-0239">DNA-directed DNA polymerase</keyword>
<comment type="cofactor">
    <cofactor evidence="16">
        <name>Mg(2+)</name>
        <dbReference type="ChEBI" id="CHEBI:18420"/>
    </cofactor>
    <text evidence="16">Binds 2 magnesium ions per subunit.</text>
</comment>
<feature type="domain" description="UmuC" evidence="17">
    <location>
        <begin position="2"/>
        <end position="181"/>
    </location>
</feature>
<dbReference type="CDD" id="cd03586">
    <property type="entry name" value="PolY_Pol_IV_kappa"/>
    <property type="match status" value="1"/>
</dbReference>
<dbReference type="Gene3D" id="3.30.1490.100">
    <property type="entry name" value="DNA polymerase, Y-family, little finger domain"/>
    <property type="match status" value="1"/>
</dbReference>
<sequence>MILHVDMDAFYASASLIERPELVGTPVIVGGAGRGVVLSATYEARRFGVNSGMPMGRARRLCPQAVVLPPDAELYSRISGAVMHLFAQVTPLVEPISLDEAFLDVSGVAPTPRQAVALGHQLRDAVADEQMITCSVGIAPVKFVAKLASTRAKPDGLLLVERHETLDFLHPLPVEALWGVGETTKEKLHRLGLRTVGDVAHLPERTLVRALGQSAGVTLHRLAWGHDERRVVPHEPERSIGSDETFPADLDDAVEIKRELLKLSDRVAARMRAAQVAGRTVVLKVRFSDFTTITRSRTLPEHTDVSREIYDVAAQLFDALALQRARVRLVGVRVQGLKDVRQTSRQIRLGERENGWREADRAIDRASARFGAGIVRPASLVG</sequence>
<dbReference type="InterPro" id="IPR036775">
    <property type="entry name" value="DNA_pol_Y-fam_lit_finger_sf"/>
</dbReference>
<evidence type="ECO:0000256" key="1">
    <source>
        <dbReference type="ARBA" id="ARBA00004496"/>
    </source>
</evidence>
<dbReference type="SUPFAM" id="SSF56672">
    <property type="entry name" value="DNA/RNA polymerases"/>
    <property type="match status" value="1"/>
</dbReference>
<dbReference type="HAMAP" id="MF_01113">
    <property type="entry name" value="DNApol_IV"/>
    <property type="match status" value="1"/>
</dbReference>
<dbReference type="Gene3D" id="1.10.150.20">
    <property type="entry name" value="5' to 3' exonuclease, C-terminal subdomain"/>
    <property type="match status" value="1"/>
</dbReference>
<dbReference type="Pfam" id="PF00817">
    <property type="entry name" value="IMS"/>
    <property type="match status" value="1"/>
</dbReference>
<evidence type="ECO:0000256" key="5">
    <source>
        <dbReference type="ARBA" id="ARBA00022679"/>
    </source>
</evidence>
<evidence type="ECO:0000256" key="9">
    <source>
        <dbReference type="ARBA" id="ARBA00022763"/>
    </source>
</evidence>
<name>A0A075JH57_9MICO</name>
<dbReference type="PANTHER" id="PTHR11076:SF33">
    <property type="entry name" value="DNA POLYMERASE KAPPA"/>
    <property type="match status" value="1"/>
</dbReference>
<gene>
    <name evidence="16" type="primary">dinB</name>
    <name evidence="18" type="ORF">HX89_06230</name>
</gene>
<dbReference type="GO" id="GO:0003684">
    <property type="term" value="F:damaged DNA binding"/>
    <property type="evidence" value="ECO:0007669"/>
    <property type="project" value="InterPro"/>
</dbReference>
<keyword evidence="5 16" id="KW-0808">Transferase</keyword>
<keyword evidence="7 16" id="KW-0235">DNA replication</keyword>
<evidence type="ECO:0000256" key="6">
    <source>
        <dbReference type="ARBA" id="ARBA00022695"/>
    </source>
</evidence>
<keyword evidence="10 16" id="KW-0460">Magnesium</keyword>
<keyword evidence="4 16" id="KW-0963">Cytoplasm</keyword>
<dbReference type="GO" id="GO:0009432">
    <property type="term" value="P:SOS response"/>
    <property type="evidence" value="ECO:0007669"/>
    <property type="project" value="TreeGrafter"/>
</dbReference>
<keyword evidence="13 16" id="KW-0234">DNA repair</keyword>
<dbReference type="InterPro" id="IPR043128">
    <property type="entry name" value="Rev_trsase/Diguanyl_cyclase"/>
</dbReference>
<keyword evidence="8 16" id="KW-0479">Metal-binding</keyword>
<dbReference type="eggNOG" id="COG0389">
    <property type="taxonomic scope" value="Bacteria"/>
</dbReference>
<dbReference type="GO" id="GO:0006281">
    <property type="term" value="P:DNA repair"/>
    <property type="evidence" value="ECO:0007669"/>
    <property type="project" value="UniProtKB-UniRule"/>
</dbReference>
<dbReference type="Proteomes" id="UP000027986">
    <property type="component" value="Chromosome"/>
</dbReference>
<evidence type="ECO:0000256" key="13">
    <source>
        <dbReference type="ARBA" id="ARBA00023204"/>
    </source>
</evidence>
<proteinExistence type="inferred from homology"/>
<dbReference type="GeneID" id="41840770"/>
<feature type="active site" evidence="16">
    <location>
        <position position="100"/>
    </location>
</feature>
<evidence type="ECO:0000256" key="8">
    <source>
        <dbReference type="ARBA" id="ARBA00022723"/>
    </source>
</evidence>
<evidence type="ECO:0000256" key="2">
    <source>
        <dbReference type="ARBA" id="ARBA00010945"/>
    </source>
</evidence>
<dbReference type="GO" id="GO:0003887">
    <property type="term" value="F:DNA-directed DNA polymerase activity"/>
    <property type="evidence" value="ECO:0007669"/>
    <property type="project" value="UniProtKB-UniRule"/>
</dbReference>
<keyword evidence="6 16" id="KW-0548">Nucleotidyltransferase</keyword>
<dbReference type="GO" id="GO:0005829">
    <property type="term" value="C:cytosol"/>
    <property type="evidence" value="ECO:0007669"/>
    <property type="project" value="TreeGrafter"/>
</dbReference>
<dbReference type="InterPro" id="IPR022880">
    <property type="entry name" value="DNApol_IV"/>
</dbReference>
<dbReference type="RefSeq" id="WP_038567823.1">
    <property type="nucleotide sequence ID" value="NZ_CP008889.1"/>
</dbReference>
<comment type="subunit">
    <text evidence="16">Monomer.</text>
</comment>
<keyword evidence="19" id="KW-1185">Reference proteome</keyword>
<dbReference type="InterPro" id="IPR050116">
    <property type="entry name" value="DNA_polymerase-Y"/>
</dbReference>
<dbReference type="KEGG" id="dni:HX89_06230"/>
<dbReference type="EC" id="2.7.7.7" evidence="16"/>
<feature type="site" description="Substrate discrimination" evidence="16">
    <location>
        <position position="11"/>
    </location>
</feature>
<comment type="subcellular location">
    <subcellularLocation>
        <location evidence="1 16">Cytoplasm</location>
    </subcellularLocation>
</comment>
<dbReference type="OrthoDB" id="9808813at2"/>
<dbReference type="Pfam" id="PF11799">
    <property type="entry name" value="IMS_C"/>
    <property type="match status" value="1"/>
</dbReference>
<feature type="binding site" evidence="16">
    <location>
        <position position="99"/>
    </location>
    <ligand>
        <name>Mg(2+)</name>
        <dbReference type="ChEBI" id="CHEBI:18420"/>
    </ligand>
</feature>
<evidence type="ECO:0000256" key="4">
    <source>
        <dbReference type="ARBA" id="ARBA00022490"/>
    </source>
</evidence>
<comment type="function">
    <text evidence="14 16">Poorly processive, error-prone DNA polymerase involved in untargeted mutagenesis. Copies undamaged DNA at stalled replication forks, which arise in vivo from mismatched or misaligned primer ends. These misaligned primers can be extended by PolIV. Exhibits no 3'-5' exonuclease (proofreading) activity. May be involved in translesional synthesis, in conjunction with the beta clamp from PolIII.</text>
</comment>
<dbReference type="GO" id="GO:0006261">
    <property type="term" value="P:DNA-templated DNA replication"/>
    <property type="evidence" value="ECO:0007669"/>
    <property type="project" value="UniProtKB-UniRule"/>
</dbReference>
<dbReference type="GO" id="GO:0042276">
    <property type="term" value="P:error-prone translesion synthesis"/>
    <property type="evidence" value="ECO:0007669"/>
    <property type="project" value="TreeGrafter"/>
</dbReference>
<dbReference type="AlphaFoldDB" id="A0A075JH57"/>
<evidence type="ECO:0000313" key="19">
    <source>
        <dbReference type="Proteomes" id="UP000027986"/>
    </source>
</evidence>
<dbReference type="GO" id="GO:0000287">
    <property type="term" value="F:magnesium ion binding"/>
    <property type="evidence" value="ECO:0007669"/>
    <property type="project" value="UniProtKB-UniRule"/>
</dbReference>
<evidence type="ECO:0000256" key="12">
    <source>
        <dbReference type="ARBA" id="ARBA00023125"/>
    </source>
</evidence>
<evidence type="ECO:0000256" key="10">
    <source>
        <dbReference type="ARBA" id="ARBA00022842"/>
    </source>
</evidence>
<dbReference type="PROSITE" id="PS50173">
    <property type="entry name" value="UMUC"/>
    <property type="match status" value="1"/>
</dbReference>
<keyword evidence="9 16" id="KW-0227">DNA damage</keyword>
<keyword evidence="12 16" id="KW-0238">DNA-binding</keyword>
<comment type="similarity">
    <text evidence="2 16">Belongs to the DNA polymerase type-Y family.</text>
</comment>
<evidence type="ECO:0000256" key="11">
    <source>
        <dbReference type="ARBA" id="ARBA00022932"/>
    </source>
</evidence>
<evidence type="ECO:0000256" key="16">
    <source>
        <dbReference type="HAMAP-Rule" id="MF_01113"/>
    </source>
</evidence>
<dbReference type="FunFam" id="3.30.1490.100:FF:000004">
    <property type="entry name" value="DNA polymerase IV"/>
    <property type="match status" value="1"/>
</dbReference>
<accession>A0A075JH57</accession>
<dbReference type="InterPro" id="IPR001126">
    <property type="entry name" value="UmuC"/>
</dbReference>
<dbReference type="NCBIfam" id="NF003015">
    <property type="entry name" value="PRK03858.1"/>
    <property type="match status" value="1"/>
</dbReference>
<reference evidence="18 19" key="1">
    <citation type="submission" date="2014-07" db="EMBL/GenBank/DDBJ databases">
        <title>Genome Sequencing of Dermacoccus nishinomiyaensis.</title>
        <authorList>
            <person name="Hong K.W."/>
            <person name="Chan K.G."/>
        </authorList>
    </citation>
    <scope>NUCLEOTIDE SEQUENCE [LARGE SCALE GENOMIC DNA]</scope>
    <source>
        <strain evidence="18 19">M25</strain>
    </source>
</reference>
<keyword evidence="3 16" id="KW-0515">Mutator protein</keyword>
<dbReference type="InterPro" id="IPR053848">
    <property type="entry name" value="IMS_HHH_1"/>
</dbReference>
<dbReference type="Gene3D" id="3.30.70.270">
    <property type="match status" value="1"/>
</dbReference>
<dbReference type="Gene3D" id="3.40.1170.60">
    <property type="match status" value="1"/>
</dbReference>
<dbReference type="EMBL" id="CP008889">
    <property type="protein sequence ID" value="AIF40602.1"/>
    <property type="molecule type" value="Genomic_DNA"/>
</dbReference>
<dbReference type="InterPro" id="IPR017961">
    <property type="entry name" value="DNA_pol_Y-fam_little_finger"/>
</dbReference>
<evidence type="ECO:0000313" key="18">
    <source>
        <dbReference type="EMBL" id="AIF40602.1"/>
    </source>
</evidence>
<dbReference type="NCBIfam" id="NF002677">
    <property type="entry name" value="PRK02406.1"/>
    <property type="match status" value="1"/>
</dbReference>
<dbReference type="PANTHER" id="PTHR11076">
    <property type="entry name" value="DNA REPAIR POLYMERASE UMUC / TRANSFERASE FAMILY MEMBER"/>
    <property type="match status" value="1"/>
</dbReference>
<dbReference type="SUPFAM" id="SSF100879">
    <property type="entry name" value="Lesion bypass DNA polymerase (Y-family), little finger domain"/>
    <property type="match status" value="1"/>
</dbReference>
<dbReference type="Pfam" id="PF21999">
    <property type="entry name" value="IMS_HHH_1"/>
    <property type="match status" value="1"/>
</dbReference>
<dbReference type="InterPro" id="IPR043502">
    <property type="entry name" value="DNA/RNA_pol_sf"/>
</dbReference>
<comment type="catalytic activity">
    <reaction evidence="15 16">
        <text>DNA(n) + a 2'-deoxyribonucleoside 5'-triphosphate = DNA(n+1) + diphosphate</text>
        <dbReference type="Rhea" id="RHEA:22508"/>
        <dbReference type="Rhea" id="RHEA-COMP:17339"/>
        <dbReference type="Rhea" id="RHEA-COMP:17340"/>
        <dbReference type="ChEBI" id="CHEBI:33019"/>
        <dbReference type="ChEBI" id="CHEBI:61560"/>
        <dbReference type="ChEBI" id="CHEBI:173112"/>
        <dbReference type="EC" id="2.7.7.7"/>
    </reaction>
</comment>
<organism evidence="18 19">
    <name type="scientific">Dermacoccus nishinomiyaensis</name>
    <dbReference type="NCBI Taxonomy" id="1274"/>
    <lineage>
        <taxon>Bacteria</taxon>
        <taxon>Bacillati</taxon>
        <taxon>Actinomycetota</taxon>
        <taxon>Actinomycetes</taxon>
        <taxon>Micrococcales</taxon>
        <taxon>Dermacoccaceae</taxon>
        <taxon>Dermacoccus</taxon>
    </lineage>
</organism>
<feature type="binding site" evidence="16">
    <location>
        <position position="6"/>
    </location>
    <ligand>
        <name>Mg(2+)</name>
        <dbReference type="ChEBI" id="CHEBI:18420"/>
    </ligand>
</feature>
<dbReference type="HOGENOM" id="CLU_012348_1_2_11"/>